<evidence type="ECO:0000313" key="1">
    <source>
        <dbReference type="EMBL" id="PHI29449.1"/>
    </source>
</evidence>
<evidence type="ECO:0008006" key="5">
    <source>
        <dbReference type="Google" id="ProtNLM"/>
    </source>
</evidence>
<dbReference type="EMBL" id="CAADJA010000002">
    <property type="protein sequence ID" value="VFS47731.1"/>
    <property type="molecule type" value="Genomic_DNA"/>
</dbReference>
<reference evidence="2 4" key="3">
    <citation type="submission" date="2019-03" db="EMBL/GenBank/DDBJ databases">
        <authorList>
            <consortium name="Pathogen Informatics"/>
        </authorList>
    </citation>
    <scope>NUCLEOTIDE SEQUENCE [LARGE SCALE GENOMIC DNA]</scope>
    <source>
        <strain evidence="2 4">NCTC12282</strain>
    </source>
</reference>
<dbReference type="Proteomes" id="UP000373449">
    <property type="component" value="Unassembled WGS sequence"/>
</dbReference>
<sequence>MLAVLFSAPGFAMSADQSPCHPLVTSVLAQQPDQHHMPSADHCFSASHCMMCASITSATTVIPTQPVAHPRYAAVVNDWPSLSLLPELHPPRYAFS</sequence>
<name>A0A2C6CRY1_9GAMM</name>
<dbReference type="Proteomes" id="UP000224974">
    <property type="component" value="Unassembled WGS sequence"/>
</dbReference>
<reference evidence="3" key="1">
    <citation type="submission" date="2017-09" db="EMBL/GenBank/DDBJ databases">
        <title>FDA dAtabase for Regulatory Grade micrObial Sequences (FDA-ARGOS): Supporting development and validation of Infectious Disease Dx tests.</title>
        <authorList>
            <person name="Minogue T."/>
            <person name="Wolcott M."/>
            <person name="Wasieloski L."/>
            <person name="Aguilar W."/>
            <person name="Moore D."/>
            <person name="Tallon L."/>
            <person name="Sadzewicz L."/>
            <person name="Ott S."/>
            <person name="Zhao X."/>
            <person name="Nagaraj S."/>
            <person name="Vavikolanu K."/>
            <person name="Aluvathingal J."/>
            <person name="Nadendla S."/>
            <person name="Sichtig H."/>
        </authorList>
    </citation>
    <scope>NUCLEOTIDE SEQUENCE [LARGE SCALE GENOMIC DNA]</scope>
    <source>
        <strain evidence="3">FDAARGOS_387</strain>
    </source>
</reference>
<gene>
    <name evidence="1" type="ORF">CRN84_08965</name>
    <name evidence="2" type="ORF">NCTC12282_02670</name>
</gene>
<protein>
    <recommendedName>
        <fullName evidence="5">DUF2946 domain-containing protein</fullName>
    </recommendedName>
</protein>
<dbReference type="EMBL" id="PDDX01000001">
    <property type="protein sequence ID" value="PHI29449.1"/>
    <property type="molecule type" value="Genomic_DNA"/>
</dbReference>
<accession>A0A2C6CRY1</accession>
<proteinExistence type="predicted"/>
<evidence type="ECO:0000313" key="4">
    <source>
        <dbReference type="Proteomes" id="UP000373449"/>
    </source>
</evidence>
<organism evidence="1 3">
    <name type="scientific">Budvicia aquatica</name>
    <dbReference type="NCBI Taxonomy" id="82979"/>
    <lineage>
        <taxon>Bacteria</taxon>
        <taxon>Pseudomonadati</taxon>
        <taxon>Pseudomonadota</taxon>
        <taxon>Gammaproteobacteria</taxon>
        <taxon>Enterobacterales</taxon>
        <taxon>Budviciaceae</taxon>
        <taxon>Budvicia</taxon>
    </lineage>
</organism>
<evidence type="ECO:0000313" key="2">
    <source>
        <dbReference type="EMBL" id="VFS47731.1"/>
    </source>
</evidence>
<dbReference type="STRING" id="1111728.GCA_000427805_00330"/>
<dbReference type="AlphaFoldDB" id="A0A2C6CRY1"/>
<keyword evidence="3" id="KW-1185">Reference proteome</keyword>
<evidence type="ECO:0000313" key="3">
    <source>
        <dbReference type="Proteomes" id="UP000224974"/>
    </source>
</evidence>
<reference evidence="1" key="2">
    <citation type="submission" date="2017-09" db="EMBL/GenBank/DDBJ databases">
        <title>FDA dAtabase for Regulatory Grade micrObial Sequences (FDA-ARGOS): Supporting development and validation of Infectious Disease Dx tests.</title>
        <authorList>
            <person name="Minogue T."/>
            <person name="Wolcott M."/>
            <person name="Wasieloski L."/>
            <person name="Aguilar W."/>
            <person name="Moore D."/>
            <person name="Tallon L.J."/>
            <person name="Sadzewicz L."/>
            <person name="Ott S."/>
            <person name="Zhao X."/>
            <person name="Nagaraj S."/>
            <person name="Vavikolanu K."/>
            <person name="Aluvathingal J."/>
            <person name="Nadendla S."/>
            <person name="Sichtig H."/>
        </authorList>
    </citation>
    <scope>NUCLEOTIDE SEQUENCE</scope>
    <source>
        <strain evidence="1">FDAARGOS_387</strain>
    </source>
</reference>